<dbReference type="Proteomes" id="UP000319746">
    <property type="component" value="Unassembled WGS sequence"/>
</dbReference>
<dbReference type="RefSeq" id="WP_141867605.1">
    <property type="nucleotide sequence ID" value="NZ_BAABAN010000001.1"/>
</dbReference>
<evidence type="ECO:0000313" key="2">
    <source>
        <dbReference type="Proteomes" id="UP000319746"/>
    </source>
</evidence>
<protein>
    <submittedName>
        <fullName evidence="1">Uncharacterized protein</fullName>
    </submittedName>
</protein>
<accession>A0A543AGQ7</accession>
<evidence type="ECO:0000313" key="1">
    <source>
        <dbReference type="EMBL" id="TQL71761.1"/>
    </source>
</evidence>
<dbReference type="AlphaFoldDB" id="A0A543AGQ7"/>
<gene>
    <name evidence="1" type="ORF">FB556_2263</name>
</gene>
<dbReference type="OrthoDB" id="3579809at2"/>
<keyword evidence="2" id="KW-1185">Reference proteome</keyword>
<proteinExistence type="predicted"/>
<dbReference type="EMBL" id="VFOU01000003">
    <property type="protein sequence ID" value="TQL71761.1"/>
    <property type="molecule type" value="Genomic_DNA"/>
</dbReference>
<sequence>MDPSREAYKEIERAKESYGDTHVVVPGGDRIDEATNMLGTVIGVTRIRHEAGEMMGRVAIDEQRRVVGLLIVTPDYEPLPF</sequence>
<organism evidence="1 2">
    <name type="scientific">Enteractinococcus coprophilus</name>
    <dbReference type="NCBI Taxonomy" id="1027633"/>
    <lineage>
        <taxon>Bacteria</taxon>
        <taxon>Bacillati</taxon>
        <taxon>Actinomycetota</taxon>
        <taxon>Actinomycetes</taxon>
        <taxon>Micrococcales</taxon>
        <taxon>Micrococcaceae</taxon>
    </lineage>
</organism>
<comment type="caution">
    <text evidence="1">The sequence shown here is derived from an EMBL/GenBank/DDBJ whole genome shotgun (WGS) entry which is preliminary data.</text>
</comment>
<reference evidence="1 2" key="1">
    <citation type="submission" date="2019-06" db="EMBL/GenBank/DDBJ databases">
        <title>Sequencing the genomes of 1000 actinobacteria strains.</title>
        <authorList>
            <person name="Klenk H.-P."/>
        </authorList>
    </citation>
    <scope>NUCLEOTIDE SEQUENCE [LARGE SCALE GENOMIC DNA]</scope>
    <source>
        <strain evidence="1 2">DSM 24083</strain>
    </source>
</reference>
<name>A0A543AGQ7_9MICC</name>